<proteinExistence type="predicted"/>
<accession>D4BNW3</accession>
<keyword evidence="2" id="KW-1185">Reference proteome</keyword>
<reference evidence="1 2" key="1">
    <citation type="submission" date="2010-02" db="EMBL/GenBank/DDBJ databases">
        <authorList>
            <person name="Weinstock G."/>
            <person name="Sodergren E."/>
            <person name="Clifton S."/>
            <person name="Fulton L."/>
            <person name="Fulton B."/>
            <person name="Courtney L."/>
            <person name="Fronick C."/>
            <person name="Harrison M."/>
            <person name="Strong C."/>
            <person name="Farmer C."/>
            <person name="Delahaunty K."/>
            <person name="Markovic C."/>
            <person name="Hall O."/>
            <person name="Minx P."/>
            <person name="Tomlinson C."/>
            <person name="Mitreva M."/>
            <person name="Nelson J."/>
            <person name="Hou S."/>
            <person name="Wollam A."/>
            <person name="Pepin K.H."/>
            <person name="Johnson M."/>
            <person name="Bhonagiri V."/>
            <person name="Zhang X."/>
            <person name="Suruliraj S."/>
            <person name="Warren W."/>
            <person name="Chinwalla A."/>
            <person name="Mardis E.R."/>
            <person name="Wilson R.K."/>
        </authorList>
    </citation>
    <scope>NUCLEOTIDE SEQUENCE [LARGE SCALE GENOMIC DNA]</scope>
    <source>
        <strain evidence="1 2">DSM 20213</strain>
    </source>
</reference>
<dbReference type="Proteomes" id="UP000003191">
    <property type="component" value="Unassembled WGS sequence"/>
</dbReference>
<protein>
    <submittedName>
        <fullName evidence="1">Uncharacterized protein</fullName>
    </submittedName>
</protein>
<evidence type="ECO:0000313" key="2">
    <source>
        <dbReference type="Proteomes" id="UP000003191"/>
    </source>
</evidence>
<dbReference type="EMBL" id="ACCG02000009">
    <property type="protein sequence ID" value="EFE89350.1"/>
    <property type="molecule type" value="Genomic_DNA"/>
</dbReference>
<dbReference type="AlphaFoldDB" id="D4BNW3"/>
<sequence length="144" mass="15854">MRLGNTVGGKGMAIHPLACFKFHANAIVGKGGRNGNLPIAHVIQALHGAHGFNGRPYIIRYALRAFGVPFIGLTRRECVNIGHISRVWAFWRNRGITRGVARVLATFKGNFMSPKSAPFDSSPQRGEPERYNLAPLSEESFIEI</sequence>
<organism evidence="1 2">
    <name type="scientific">Bifidobacterium breve DSM 20213 = JCM 1192</name>
    <dbReference type="NCBI Taxonomy" id="518634"/>
    <lineage>
        <taxon>Bacteria</taxon>
        <taxon>Bacillati</taxon>
        <taxon>Actinomycetota</taxon>
        <taxon>Actinomycetes</taxon>
        <taxon>Bifidobacteriales</taxon>
        <taxon>Bifidobacteriaceae</taxon>
        <taxon>Bifidobacterium</taxon>
    </lineage>
</organism>
<comment type="caution">
    <text evidence="1">The sequence shown here is derived from an EMBL/GenBank/DDBJ whole genome shotgun (WGS) entry which is preliminary data.</text>
</comment>
<dbReference type="HOGENOM" id="CLU_1792706_0_0_11"/>
<evidence type="ECO:0000313" key="1">
    <source>
        <dbReference type="EMBL" id="EFE89350.1"/>
    </source>
</evidence>
<gene>
    <name evidence="1" type="ORF">BIFBRE_03769</name>
</gene>
<name>D4BNW3_BIFBR</name>